<name>A0ABX2D4Q5_9CYAN</name>
<protein>
    <submittedName>
        <fullName evidence="1">Uncharacterized protein</fullName>
    </submittedName>
</protein>
<sequence length="222" mass="25745">MPFSAYKTIGSVLKEFQITYTESNFIVETEFPVSDYFREDLEFTMREGVVDNSEFAICENLIYPVIKEVWKRYYSGFVLWSHQSLTYDQYLSGFPEYILAKRSSLGKVVFEQPYFLLVEAKQDNFENGWAQCLAEMIAAQRLNENSEQDVFGIVSNGGIWQLGKLKSNVFTRNQMFYTIQELDRLFAAINYVFQQCELLLDAEIGDRNSIVCADGQKYCPPT</sequence>
<proteinExistence type="predicted"/>
<dbReference type="EMBL" id="SRRZ01000102">
    <property type="protein sequence ID" value="NQE36870.1"/>
    <property type="molecule type" value="Genomic_DNA"/>
</dbReference>
<gene>
    <name evidence="1" type="ORF">E5S67_04636</name>
</gene>
<dbReference type="RefSeq" id="WP_172190733.1">
    <property type="nucleotide sequence ID" value="NZ_CAWPPK010000005.1"/>
</dbReference>
<dbReference type="Proteomes" id="UP000702425">
    <property type="component" value="Unassembled WGS sequence"/>
</dbReference>
<evidence type="ECO:0000313" key="1">
    <source>
        <dbReference type="EMBL" id="NQE36870.1"/>
    </source>
</evidence>
<organism evidence="1 2">
    <name type="scientific">Microcoleus asticus IPMA8</name>
    <dbReference type="NCBI Taxonomy" id="2563858"/>
    <lineage>
        <taxon>Bacteria</taxon>
        <taxon>Bacillati</taxon>
        <taxon>Cyanobacteriota</taxon>
        <taxon>Cyanophyceae</taxon>
        <taxon>Oscillatoriophycideae</taxon>
        <taxon>Oscillatoriales</taxon>
        <taxon>Microcoleaceae</taxon>
        <taxon>Microcoleus</taxon>
        <taxon>Microcoleus asticus</taxon>
    </lineage>
</organism>
<accession>A0ABX2D4Q5</accession>
<keyword evidence="2" id="KW-1185">Reference proteome</keyword>
<reference evidence="1 2" key="1">
    <citation type="journal article" date="2020" name="Sci. Rep.">
        <title>A novel cyanobacterial geosmin producer, revising GeoA distribution and dispersion patterns in Bacteria.</title>
        <authorList>
            <person name="Churro C."/>
            <person name="Semedo-Aguiar A.P."/>
            <person name="Silva A.D."/>
            <person name="Pereira-Leal J.B."/>
            <person name="Leite R.B."/>
        </authorList>
    </citation>
    <scope>NUCLEOTIDE SEQUENCE [LARGE SCALE GENOMIC DNA]</scope>
    <source>
        <strain evidence="1 2">IPMA8</strain>
    </source>
</reference>
<evidence type="ECO:0000313" key="2">
    <source>
        <dbReference type="Proteomes" id="UP000702425"/>
    </source>
</evidence>
<comment type="caution">
    <text evidence="1">The sequence shown here is derived from an EMBL/GenBank/DDBJ whole genome shotgun (WGS) entry which is preliminary data.</text>
</comment>